<keyword evidence="2" id="KW-1185">Reference proteome</keyword>
<dbReference type="Proteomes" id="UP001055286">
    <property type="component" value="Unassembled WGS sequence"/>
</dbReference>
<sequence length="111" mass="12735">MHTTIKLLGEADAMQKLGMRSHGRYVYAVQGDKTQEVIDWVTAEPLRICMCAVWDVGILLAAYVMFERDAQTERRVKEINHALEMFVMAFHGADNFDWQVPKNVPRAAKRP</sequence>
<organism evidence="1 2">
    <name type="scientific">Methylobacterium frigidaeris</name>
    <dbReference type="NCBI Taxonomy" id="2038277"/>
    <lineage>
        <taxon>Bacteria</taxon>
        <taxon>Pseudomonadati</taxon>
        <taxon>Pseudomonadota</taxon>
        <taxon>Alphaproteobacteria</taxon>
        <taxon>Hyphomicrobiales</taxon>
        <taxon>Methylobacteriaceae</taxon>
        <taxon>Methylobacterium</taxon>
    </lineage>
</organism>
<evidence type="ECO:0000313" key="1">
    <source>
        <dbReference type="EMBL" id="GJD65569.1"/>
    </source>
</evidence>
<reference evidence="1" key="1">
    <citation type="journal article" date="2016" name="Front. Microbiol.">
        <title>Genome Sequence of the Piezophilic, Mesophilic Sulfate-Reducing Bacterium Desulfovibrio indicus J2T.</title>
        <authorList>
            <person name="Cao J."/>
            <person name="Maignien L."/>
            <person name="Shao Z."/>
            <person name="Alain K."/>
            <person name="Jebbar M."/>
        </authorList>
    </citation>
    <scope>NUCLEOTIDE SEQUENCE</scope>
    <source>
        <strain evidence="1">JCM 32048</strain>
    </source>
</reference>
<gene>
    <name evidence="1" type="ORF">MPEAHAMD_5764</name>
</gene>
<protein>
    <submittedName>
        <fullName evidence="1">Uncharacterized protein</fullName>
    </submittedName>
</protein>
<proteinExistence type="predicted"/>
<evidence type="ECO:0000313" key="2">
    <source>
        <dbReference type="Proteomes" id="UP001055286"/>
    </source>
</evidence>
<dbReference type="AlphaFoldDB" id="A0AA37HHB9"/>
<name>A0AA37HHB9_9HYPH</name>
<reference evidence="1" key="2">
    <citation type="submission" date="2021-08" db="EMBL/GenBank/DDBJ databases">
        <authorList>
            <person name="Tani A."/>
            <person name="Ola A."/>
            <person name="Ogura Y."/>
            <person name="Katsura K."/>
            <person name="Hayashi T."/>
        </authorList>
    </citation>
    <scope>NUCLEOTIDE SEQUENCE</scope>
    <source>
        <strain evidence="1">JCM 32048</strain>
    </source>
</reference>
<accession>A0AA37HHB9</accession>
<dbReference type="EMBL" id="BPQJ01000042">
    <property type="protein sequence ID" value="GJD65569.1"/>
    <property type="molecule type" value="Genomic_DNA"/>
</dbReference>
<comment type="caution">
    <text evidence="1">The sequence shown here is derived from an EMBL/GenBank/DDBJ whole genome shotgun (WGS) entry which is preliminary data.</text>
</comment>
<dbReference type="RefSeq" id="WP_238192989.1">
    <property type="nucleotide sequence ID" value="NZ_BPQJ01000042.1"/>
</dbReference>